<dbReference type="InterPro" id="IPR020103">
    <property type="entry name" value="PsdUridine_synth_cat_dom_sf"/>
</dbReference>
<dbReference type="PANTHER" id="PTHR21600:SF83">
    <property type="entry name" value="PSEUDOURIDYLATE SYNTHASE RPUSD4, MITOCHONDRIAL"/>
    <property type="match status" value="1"/>
</dbReference>
<evidence type="ECO:0000256" key="4">
    <source>
        <dbReference type="ARBA" id="ARBA00031870"/>
    </source>
</evidence>
<protein>
    <recommendedName>
        <fullName evidence="4">RNA pseudouridylate synthase</fullName>
    </recommendedName>
    <alternativeName>
        <fullName evidence="5">RNA-uridine isomerase</fullName>
    </alternativeName>
</protein>
<dbReference type="InterPro" id="IPR050188">
    <property type="entry name" value="RluA_PseudoU_synthase"/>
</dbReference>
<dbReference type="GO" id="GO:0001522">
    <property type="term" value="P:pseudouridine synthesis"/>
    <property type="evidence" value="ECO:0007669"/>
    <property type="project" value="InterPro"/>
</dbReference>
<dbReference type="EMBL" id="AEDD01000002">
    <property type="protein sequence ID" value="EFM12016.1"/>
    <property type="molecule type" value="Genomic_DNA"/>
</dbReference>
<dbReference type="Gene3D" id="3.30.2350.10">
    <property type="entry name" value="Pseudouridine synthase"/>
    <property type="match status" value="1"/>
</dbReference>
<gene>
    <name evidence="7" type="ORF">PaecuDRAFT_0696</name>
</gene>
<comment type="catalytic activity">
    <reaction evidence="1">
        <text>a uridine in RNA = a pseudouridine in RNA</text>
        <dbReference type="Rhea" id="RHEA:48348"/>
        <dbReference type="Rhea" id="RHEA-COMP:12068"/>
        <dbReference type="Rhea" id="RHEA-COMP:12069"/>
        <dbReference type="ChEBI" id="CHEBI:65314"/>
        <dbReference type="ChEBI" id="CHEBI:65315"/>
    </reaction>
</comment>
<sequence>MIDGNQPESRAASVGSRIPVLFEDNHLLVVVKPPGVPSQEDDSGDPDMLTLLKEDLKERHNKPGNVFLGLVHRLDRPVGGAMVFAKTSKAASRLSETVRSRVFGKTYMAIVHGTPAQPYGTLKHYMRKDNKRNVSETFDRPVADAKEAVLDYAVMDRIGNLSLVAVKLHTGRSHQIRAQMAAIGCPLYGDAKYGAPAASGNDKRHASHGTVLLWSTSVTIPHPVTKEMLTFRSIPDPNLTGWSRWNADDLERAGTRFL</sequence>
<dbReference type="eggNOG" id="COG0564">
    <property type="taxonomic scope" value="Bacteria"/>
</dbReference>
<organism evidence="7 8">
    <name type="scientific">Paenibacillus curdlanolyticus YK9</name>
    <dbReference type="NCBI Taxonomy" id="717606"/>
    <lineage>
        <taxon>Bacteria</taxon>
        <taxon>Bacillati</taxon>
        <taxon>Bacillota</taxon>
        <taxon>Bacilli</taxon>
        <taxon>Bacillales</taxon>
        <taxon>Paenibacillaceae</taxon>
        <taxon>Paenibacillus</taxon>
    </lineage>
</organism>
<dbReference type="GO" id="GO:0009982">
    <property type="term" value="F:pseudouridine synthase activity"/>
    <property type="evidence" value="ECO:0007669"/>
    <property type="project" value="InterPro"/>
</dbReference>
<dbReference type="SUPFAM" id="SSF55120">
    <property type="entry name" value="Pseudouridine synthase"/>
    <property type="match status" value="1"/>
</dbReference>
<keyword evidence="8" id="KW-1185">Reference proteome</keyword>
<comment type="similarity">
    <text evidence="2">Belongs to the pseudouridine synthase RluA family.</text>
</comment>
<evidence type="ECO:0000256" key="1">
    <source>
        <dbReference type="ARBA" id="ARBA00000073"/>
    </source>
</evidence>
<feature type="domain" description="Pseudouridine synthase RsuA/RluA-like" evidence="6">
    <location>
        <begin position="26"/>
        <end position="182"/>
    </location>
</feature>
<name>E0I4X4_9BACL</name>
<proteinExistence type="inferred from homology"/>
<evidence type="ECO:0000259" key="6">
    <source>
        <dbReference type="Pfam" id="PF00849"/>
    </source>
</evidence>
<dbReference type="CDD" id="cd02869">
    <property type="entry name" value="PseudoU_synth_RluA_like"/>
    <property type="match status" value="1"/>
</dbReference>
<evidence type="ECO:0000256" key="5">
    <source>
        <dbReference type="ARBA" id="ARBA00033164"/>
    </source>
</evidence>
<evidence type="ECO:0000313" key="7">
    <source>
        <dbReference type="EMBL" id="EFM12016.1"/>
    </source>
</evidence>
<dbReference type="STRING" id="717606.PaecuDRAFT_0696"/>
<keyword evidence="3" id="KW-0413">Isomerase</keyword>
<reference evidence="7 8" key="1">
    <citation type="submission" date="2010-07" db="EMBL/GenBank/DDBJ databases">
        <title>The draft genome of Paenibacillus curdlanolyticus YK9.</title>
        <authorList>
            <consortium name="US DOE Joint Genome Institute (JGI-PGF)"/>
            <person name="Lucas S."/>
            <person name="Copeland A."/>
            <person name="Lapidus A."/>
            <person name="Cheng J.-F."/>
            <person name="Bruce D."/>
            <person name="Goodwin L."/>
            <person name="Pitluck S."/>
            <person name="Land M.L."/>
            <person name="Hauser L."/>
            <person name="Chang Y.-J."/>
            <person name="Jeffries C."/>
            <person name="Anderson I.J."/>
            <person name="Johnson E."/>
            <person name="Loganathan U."/>
            <person name="Mulhopadhyay B."/>
            <person name="Kyrpides N."/>
            <person name="Woyke T.J."/>
        </authorList>
    </citation>
    <scope>NUCLEOTIDE SEQUENCE [LARGE SCALE GENOMIC DNA]</scope>
    <source>
        <strain evidence="7 8">YK9</strain>
    </source>
</reference>
<dbReference type="GO" id="GO:0140098">
    <property type="term" value="F:catalytic activity, acting on RNA"/>
    <property type="evidence" value="ECO:0007669"/>
    <property type="project" value="UniProtKB-ARBA"/>
</dbReference>
<dbReference type="Pfam" id="PF00849">
    <property type="entry name" value="PseudoU_synth_2"/>
    <property type="match status" value="1"/>
</dbReference>
<dbReference type="AlphaFoldDB" id="E0I4X4"/>
<dbReference type="OrthoDB" id="9773999at2"/>
<dbReference type="PANTHER" id="PTHR21600">
    <property type="entry name" value="MITOCHONDRIAL RNA PSEUDOURIDINE SYNTHASE"/>
    <property type="match status" value="1"/>
</dbReference>
<dbReference type="Proteomes" id="UP000005387">
    <property type="component" value="Unassembled WGS sequence"/>
</dbReference>
<evidence type="ECO:0000313" key="8">
    <source>
        <dbReference type="Proteomes" id="UP000005387"/>
    </source>
</evidence>
<dbReference type="GO" id="GO:0006396">
    <property type="term" value="P:RNA processing"/>
    <property type="evidence" value="ECO:0007669"/>
    <property type="project" value="UniProtKB-ARBA"/>
</dbReference>
<dbReference type="GO" id="GO:0003723">
    <property type="term" value="F:RNA binding"/>
    <property type="evidence" value="ECO:0007669"/>
    <property type="project" value="InterPro"/>
</dbReference>
<dbReference type="RefSeq" id="WP_006036711.1">
    <property type="nucleotide sequence ID" value="NZ_AEDD01000002.1"/>
</dbReference>
<evidence type="ECO:0000256" key="2">
    <source>
        <dbReference type="ARBA" id="ARBA00010876"/>
    </source>
</evidence>
<accession>E0I4X4</accession>
<evidence type="ECO:0000256" key="3">
    <source>
        <dbReference type="ARBA" id="ARBA00023235"/>
    </source>
</evidence>
<dbReference type="InterPro" id="IPR006145">
    <property type="entry name" value="PsdUridine_synth_RsuA/RluA"/>
</dbReference>